<dbReference type="PANTHER" id="PTHR11228">
    <property type="entry name" value="RADICAL SAM DOMAIN PROTEIN"/>
    <property type="match status" value="1"/>
</dbReference>
<evidence type="ECO:0000256" key="1">
    <source>
        <dbReference type="ARBA" id="ARBA00001966"/>
    </source>
</evidence>
<name>A0A419F2Y1_9BACT</name>
<feature type="domain" description="Radical SAM core" evidence="8">
    <location>
        <begin position="23"/>
        <end position="250"/>
    </location>
</feature>
<keyword evidence="5" id="KW-0560">Oxidoreductase</keyword>
<keyword evidence="7" id="KW-0411">Iron-sulfur</keyword>
<gene>
    <name evidence="9" type="ORF">C4532_05280</name>
</gene>
<dbReference type="Pfam" id="PF13186">
    <property type="entry name" value="SPASM"/>
    <property type="match status" value="1"/>
</dbReference>
<dbReference type="SFLD" id="SFLDG01067">
    <property type="entry name" value="SPASM/twitch_domain_containing"/>
    <property type="match status" value="1"/>
</dbReference>
<dbReference type="PROSITE" id="PS01305">
    <property type="entry name" value="MOAA_NIFB_PQQE"/>
    <property type="match status" value="1"/>
</dbReference>
<evidence type="ECO:0000256" key="3">
    <source>
        <dbReference type="ARBA" id="ARBA00022691"/>
    </source>
</evidence>
<dbReference type="GO" id="GO:0016491">
    <property type="term" value="F:oxidoreductase activity"/>
    <property type="evidence" value="ECO:0007669"/>
    <property type="project" value="UniProtKB-KW"/>
</dbReference>
<keyword evidence="6" id="KW-0408">Iron</keyword>
<dbReference type="SFLD" id="SFLDG01387">
    <property type="entry name" value="BtrN-like_SPASM_domain_contain"/>
    <property type="match status" value="1"/>
</dbReference>
<comment type="caution">
    <text evidence="9">The sequence shown here is derived from an EMBL/GenBank/DDBJ whole genome shotgun (WGS) entry which is preliminary data.</text>
</comment>
<comment type="cofactor">
    <cofactor evidence="1">
        <name>[4Fe-4S] cluster</name>
        <dbReference type="ChEBI" id="CHEBI:49883"/>
    </cofactor>
</comment>
<dbReference type="InterPro" id="IPR007197">
    <property type="entry name" value="rSAM"/>
</dbReference>
<evidence type="ECO:0000256" key="6">
    <source>
        <dbReference type="ARBA" id="ARBA00023004"/>
    </source>
</evidence>
<dbReference type="InterPro" id="IPR000385">
    <property type="entry name" value="MoaA_NifB_PqqE_Fe-S-bd_CS"/>
</dbReference>
<evidence type="ECO:0000256" key="7">
    <source>
        <dbReference type="ARBA" id="ARBA00023014"/>
    </source>
</evidence>
<dbReference type="SUPFAM" id="SSF102114">
    <property type="entry name" value="Radical SAM enzymes"/>
    <property type="match status" value="1"/>
</dbReference>
<dbReference type="EMBL" id="QZKI01000037">
    <property type="protein sequence ID" value="RJP72844.1"/>
    <property type="molecule type" value="Genomic_DNA"/>
</dbReference>
<dbReference type="Gene3D" id="3.20.20.70">
    <property type="entry name" value="Aldolase class I"/>
    <property type="match status" value="1"/>
</dbReference>
<dbReference type="InterPro" id="IPR023885">
    <property type="entry name" value="4Fe4S-binding_SPASM_dom"/>
</dbReference>
<sequence length="393" mass="43706">MARVTVQRNYIERNVLMDKFIIGSSPPFLGIELNTGCNLRCPMCPQSRGPTHTVEAGEAHSTVASMEMIKNIVVQCVDTKEIWLSTGGEPLLVPQLPEIIRLIKEVNPRISVGFNTNAALLTERRSIALVEAGLDAIRVSFDGLFPLGHLAGGLSPMKFFANISTLNNVKQQLGSHKPILQFAFVAARDSIDGLLDTLEMANSLDARRFGIVPFWPLDASQNEQNIFRYKERARETFQKAQSLADRLGIELVFGFVSPDMDQSLKSCDYPFRFMVVKLNGDAYVCCNEYPIKGNVNEQPIAEIWNSKEVLMLRKRLATNDLPEYCLTCKIIRPSNELVESASPAPSTAVNPLSVERLPNAPKPSWGTIARHTTKVVLDKLNLLQPVMRLRGKA</sequence>
<evidence type="ECO:0000259" key="8">
    <source>
        <dbReference type="PROSITE" id="PS51918"/>
    </source>
</evidence>
<dbReference type="PANTHER" id="PTHR11228:SF7">
    <property type="entry name" value="PQQA PEPTIDE CYCLASE"/>
    <property type="match status" value="1"/>
</dbReference>
<dbReference type="SFLD" id="SFLDS00029">
    <property type="entry name" value="Radical_SAM"/>
    <property type="match status" value="1"/>
</dbReference>
<proteinExistence type="predicted"/>
<evidence type="ECO:0000256" key="4">
    <source>
        <dbReference type="ARBA" id="ARBA00022723"/>
    </source>
</evidence>
<evidence type="ECO:0000313" key="10">
    <source>
        <dbReference type="Proteomes" id="UP000285961"/>
    </source>
</evidence>
<accession>A0A419F2Y1</accession>
<dbReference type="GO" id="GO:0046872">
    <property type="term" value="F:metal ion binding"/>
    <property type="evidence" value="ECO:0007669"/>
    <property type="project" value="UniProtKB-KW"/>
</dbReference>
<evidence type="ECO:0000313" key="9">
    <source>
        <dbReference type="EMBL" id="RJP72844.1"/>
    </source>
</evidence>
<evidence type="ECO:0000256" key="5">
    <source>
        <dbReference type="ARBA" id="ARBA00023002"/>
    </source>
</evidence>
<protein>
    <submittedName>
        <fullName evidence="9">Radical SAM protein</fullName>
    </submittedName>
</protein>
<dbReference type="InterPro" id="IPR058240">
    <property type="entry name" value="rSAM_sf"/>
</dbReference>
<dbReference type="Pfam" id="PF04055">
    <property type="entry name" value="Radical_SAM"/>
    <property type="match status" value="1"/>
</dbReference>
<reference evidence="9 10" key="1">
    <citation type="journal article" date="2017" name="ISME J.">
        <title>Energy and carbon metabolisms in a deep terrestrial subsurface fluid microbial community.</title>
        <authorList>
            <person name="Momper L."/>
            <person name="Jungbluth S.P."/>
            <person name="Lee M.D."/>
            <person name="Amend J.P."/>
        </authorList>
    </citation>
    <scope>NUCLEOTIDE SEQUENCE [LARGE SCALE GENOMIC DNA]</scope>
    <source>
        <strain evidence="9">SURF_17</strain>
    </source>
</reference>
<dbReference type="AlphaFoldDB" id="A0A419F2Y1"/>
<keyword evidence="4" id="KW-0479">Metal-binding</keyword>
<organism evidence="9 10">
    <name type="scientific">Candidatus Abyssobacteria bacterium SURF_17</name>
    <dbReference type="NCBI Taxonomy" id="2093361"/>
    <lineage>
        <taxon>Bacteria</taxon>
        <taxon>Pseudomonadati</taxon>
        <taxon>Candidatus Hydrogenedentota</taxon>
        <taxon>Candidatus Abyssobacteria</taxon>
    </lineage>
</organism>
<keyword evidence="2" id="KW-0004">4Fe-4S</keyword>
<dbReference type="GO" id="GO:0051539">
    <property type="term" value="F:4 iron, 4 sulfur cluster binding"/>
    <property type="evidence" value="ECO:0007669"/>
    <property type="project" value="UniProtKB-KW"/>
</dbReference>
<dbReference type="InterPro" id="IPR013785">
    <property type="entry name" value="Aldolase_TIM"/>
</dbReference>
<dbReference type="InterPro" id="IPR050377">
    <property type="entry name" value="Radical_SAM_PqqE_MftC-like"/>
</dbReference>
<dbReference type="Proteomes" id="UP000285961">
    <property type="component" value="Unassembled WGS sequence"/>
</dbReference>
<dbReference type="CDD" id="cd01335">
    <property type="entry name" value="Radical_SAM"/>
    <property type="match status" value="1"/>
</dbReference>
<dbReference type="InterPro" id="IPR034391">
    <property type="entry name" value="AdoMet-like_SPASM_containing"/>
</dbReference>
<evidence type="ECO:0000256" key="2">
    <source>
        <dbReference type="ARBA" id="ARBA00022485"/>
    </source>
</evidence>
<dbReference type="CDD" id="cd21109">
    <property type="entry name" value="SPASM"/>
    <property type="match status" value="1"/>
</dbReference>
<keyword evidence="3" id="KW-0949">S-adenosyl-L-methionine</keyword>
<dbReference type="PROSITE" id="PS51918">
    <property type="entry name" value="RADICAL_SAM"/>
    <property type="match status" value="1"/>
</dbReference>